<reference evidence="5" key="1">
    <citation type="journal article" date="2014" name="Proc. Natl. Acad. Sci. U.S.A.">
        <title>Extensive sampling of basidiomycete genomes demonstrates inadequacy of the white-rot/brown-rot paradigm for wood decay fungi.</title>
        <authorList>
            <person name="Riley R."/>
            <person name="Salamov A.A."/>
            <person name="Brown D.W."/>
            <person name="Nagy L.G."/>
            <person name="Floudas D."/>
            <person name="Held B.W."/>
            <person name="Levasseur A."/>
            <person name="Lombard V."/>
            <person name="Morin E."/>
            <person name="Otillar R."/>
            <person name="Lindquist E.A."/>
            <person name="Sun H."/>
            <person name="LaButti K.M."/>
            <person name="Schmutz J."/>
            <person name="Jabbour D."/>
            <person name="Luo H."/>
            <person name="Baker S.E."/>
            <person name="Pisabarro A.G."/>
            <person name="Walton J.D."/>
            <person name="Blanchette R.A."/>
            <person name="Henrissat B."/>
            <person name="Martin F."/>
            <person name="Cullen D."/>
            <person name="Hibbett D.S."/>
            <person name="Grigoriev I.V."/>
        </authorList>
    </citation>
    <scope>NUCLEOTIDE SEQUENCE [LARGE SCALE GENOMIC DNA]</scope>
    <source>
        <strain evidence="5">MUCL 33604</strain>
    </source>
</reference>
<evidence type="ECO:0000313" key="5">
    <source>
        <dbReference type="Proteomes" id="UP000027265"/>
    </source>
</evidence>
<keyword evidence="1" id="KW-0862">Zinc</keyword>
<feature type="compositionally biased region" description="Low complexity" evidence="2">
    <location>
        <begin position="247"/>
        <end position="275"/>
    </location>
</feature>
<feature type="region of interest" description="Disordered" evidence="2">
    <location>
        <begin position="226"/>
        <end position="370"/>
    </location>
</feature>
<evidence type="ECO:0000259" key="3">
    <source>
        <dbReference type="PROSITE" id="PS50157"/>
    </source>
</evidence>
<dbReference type="InterPro" id="IPR013087">
    <property type="entry name" value="Znf_C2H2_type"/>
</dbReference>
<dbReference type="Gene3D" id="3.30.160.60">
    <property type="entry name" value="Classic Zinc Finger"/>
    <property type="match status" value="1"/>
</dbReference>
<evidence type="ECO:0000313" key="4">
    <source>
        <dbReference type="EMBL" id="KDQ52906.1"/>
    </source>
</evidence>
<feature type="compositionally biased region" description="Polar residues" evidence="2">
    <location>
        <begin position="288"/>
        <end position="304"/>
    </location>
</feature>
<dbReference type="GO" id="GO:0008270">
    <property type="term" value="F:zinc ion binding"/>
    <property type="evidence" value="ECO:0007669"/>
    <property type="project" value="UniProtKB-KW"/>
</dbReference>
<name>A0A067PRG6_9AGAM</name>
<feature type="compositionally biased region" description="Basic residues" evidence="2">
    <location>
        <begin position="349"/>
        <end position="358"/>
    </location>
</feature>
<proteinExistence type="predicted"/>
<dbReference type="PROSITE" id="PS50157">
    <property type="entry name" value="ZINC_FINGER_C2H2_2"/>
    <property type="match status" value="1"/>
</dbReference>
<keyword evidence="5" id="KW-1185">Reference proteome</keyword>
<dbReference type="InParanoid" id="A0A067PRG6"/>
<dbReference type="EMBL" id="KL197737">
    <property type="protein sequence ID" value="KDQ52906.1"/>
    <property type="molecule type" value="Genomic_DNA"/>
</dbReference>
<feature type="compositionally biased region" description="Low complexity" evidence="2">
    <location>
        <begin position="359"/>
        <end position="370"/>
    </location>
</feature>
<evidence type="ECO:0000256" key="2">
    <source>
        <dbReference type="SAM" id="MobiDB-lite"/>
    </source>
</evidence>
<dbReference type="Proteomes" id="UP000027265">
    <property type="component" value="Unassembled WGS sequence"/>
</dbReference>
<dbReference type="HOGENOM" id="CLU_560271_0_0_1"/>
<protein>
    <recommendedName>
        <fullName evidence="3">C2H2-type domain-containing protein</fullName>
    </recommendedName>
</protein>
<gene>
    <name evidence="4" type="ORF">JAAARDRAFT_197967</name>
</gene>
<dbReference type="AlphaFoldDB" id="A0A067PRG6"/>
<dbReference type="OrthoDB" id="2676688at2759"/>
<keyword evidence="1" id="KW-0479">Metal-binding</keyword>
<keyword evidence="1" id="KW-0863">Zinc-finger</keyword>
<dbReference type="STRING" id="933084.A0A067PRG6"/>
<sequence>MSYHTPNSSTFPVDFDEIYFNFNAASTRSTQSQEVSTYTYPPTYSNQYPDTMNAFEAALDSSLLFSDLSENWNNLNAYYPGDSLYTDVKQAEPIHDQRYRYYAPHPLVDFFTPGTAEETSASATGPVAPAPVSFPPVAIFSLDNLEDEFPESLHQDSRTETPREETGVVSEGIDESHLAESLRASFTPVAVFSLDNLEEEFPDSFSQGFHAATAHDETAVLSEHVDQSHFAEPLSPSPSEFAFHEGTPSLTSDSSTTSGGSVYSASAVSSRLSTPVPFTQPLRRRSNRIATVASNCGSTSSRCSTLPLPDDDSDFEIEEKVSRTSRTKRKATPSDFDTSSEREDGPKSPRPKRRRRSGGRSSSYKPSSSSRIYPCTGENCGKTFTREADLLRHLNTVIHGDRDLNDEEIYKIYQEEREDHRRWCEWCYCILARPDSRRRHEAVPEACEKSPEGKKLREQWAMMSDEPFPRIHKSRINVVKQMPRKRS</sequence>
<feature type="domain" description="C2H2-type" evidence="3">
    <location>
        <begin position="373"/>
        <end position="404"/>
    </location>
</feature>
<accession>A0A067PRG6</accession>
<organism evidence="4 5">
    <name type="scientific">Jaapia argillacea MUCL 33604</name>
    <dbReference type="NCBI Taxonomy" id="933084"/>
    <lineage>
        <taxon>Eukaryota</taxon>
        <taxon>Fungi</taxon>
        <taxon>Dikarya</taxon>
        <taxon>Basidiomycota</taxon>
        <taxon>Agaricomycotina</taxon>
        <taxon>Agaricomycetes</taxon>
        <taxon>Agaricomycetidae</taxon>
        <taxon>Jaapiales</taxon>
        <taxon>Jaapiaceae</taxon>
        <taxon>Jaapia</taxon>
    </lineage>
</organism>
<evidence type="ECO:0000256" key="1">
    <source>
        <dbReference type="PROSITE-ProRule" id="PRU00042"/>
    </source>
</evidence>
<dbReference type="PROSITE" id="PS00028">
    <property type="entry name" value="ZINC_FINGER_C2H2_1"/>
    <property type="match status" value="1"/>
</dbReference>